<dbReference type="NCBIfam" id="NF006974">
    <property type="entry name" value="PRK09444.1"/>
    <property type="match status" value="1"/>
</dbReference>
<evidence type="ECO:0000313" key="19">
    <source>
        <dbReference type="Proteomes" id="UP000722125"/>
    </source>
</evidence>
<feature type="transmembrane region" description="Helical" evidence="16">
    <location>
        <begin position="94"/>
        <end position="115"/>
    </location>
</feature>
<reference evidence="18 19" key="1">
    <citation type="submission" date="2021-05" db="EMBL/GenBank/DDBJ databases">
        <title>Description of Cellulomonas sp. DKR-3 sp. nov.</title>
        <authorList>
            <person name="Dahal R.H."/>
            <person name="Chaudhary D.K."/>
        </authorList>
    </citation>
    <scope>NUCLEOTIDE SEQUENCE [LARGE SCALE GENOMIC DNA]</scope>
    <source>
        <strain evidence="18 19">DKR-3</strain>
    </source>
</reference>
<gene>
    <name evidence="18" type="primary">pntB</name>
    <name evidence="18" type="ORF">KIN34_01055</name>
</gene>
<organism evidence="18 19">
    <name type="scientific">Cellulomonas fulva</name>
    <dbReference type="NCBI Taxonomy" id="2835530"/>
    <lineage>
        <taxon>Bacteria</taxon>
        <taxon>Bacillati</taxon>
        <taxon>Actinomycetota</taxon>
        <taxon>Actinomycetes</taxon>
        <taxon>Micrococcales</taxon>
        <taxon>Cellulomonadaceae</taxon>
        <taxon>Cellulomonas</taxon>
    </lineage>
</organism>
<dbReference type="InterPro" id="IPR029035">
    <property type="entry name" value="DHS-like_NAD/FAD-binding_dom"/>
</dbReference>
<keyword evidence="11 16" id="KW-1133">Transmembrane helix</keyword>
<evidence type="ECO:0000256" key="13">
    <source>
        <dbReference type="ARBA" id="ARBA00023136"/>
    </source>
</evidence>
<comment type="function">
    <text evidence="1 15">The transhydrogenation between NADH and NADP is coupled to respiration and ATP hydrolysis and functions as a proton pump across the membrane.</text>
</comment>
<keyword evidence="13 15" id="KW-0472">Membrane</keyword>
<evidence type="ECO:0000256" key="11">
    <source>
        <dbReference type="ARBA" id="ARBA00022989"/>
    </source>
</evidence>
<evidence type="ECO:0000256" key="9">
    <source>
        <dbReference type="ARBA" id="ARBA00022857"/>
    </source>
</evidence>
<keyword evidence="12 15" id="KW-0520">NAD</keyword>
<evidence type="ECO:0000256" key="4">
    <source>
        <dbReference type="ARBA" id="ARBA00012943"/>
    </source>
</evidence>
<name>A0ABS5TUQ3_9CELL</name>
<protein>
    <recommendedName>
        <fullName evidence="5 15">NAD(P) transhydrogenase subunit beta</fullName>
        <ecNumber evidence="4 15">7.1.1.1</ecNumber>
    </recommendedName>
    <alternativeName>
        <fullName evidence="15">Nicotinamide nucleotide transhydrogenase subunit beta</fullName>
    </alternativeName>
</protein>
<feature type="transmembrane region" description="Helical" evidence="16">
    <location>
        <begin position="37"/>
        <end position="56"/>
    </location>
</feature>
<dbReference type="SUPFAM" id="SSF52467">
    <property type="entry name" value="DHS-like NAD/FAD-binding domain"/>
    <property type="match status" value="1"/>
</dbReference>
<keyword evidence="19" id="KW-1185">Reference proteome</keyword>
<evidence type="ECO:0000313" key="18">
    <source>
        <dbReference type="EMBL" id="MBT0992879.1"/>
    </source>
</evidence>
<feature type="transmembrane region" description="Helical" evidence="16">
    <location>
        <begin position="62"/>
        <end position="82"/>
    </location>
</feature>
<proteinExistence type="inferred from homology"/>
<evidence type="ECO:0000256" key="1">
    <source>
        <dbReference type="ARBA" id="ARBA00003943"/>
    </source>
</evidence>
<dbReference type="PIRSF" id="PIRSF000204">
    <property type="entry name" value="PNTB"/>
    <property type="match status" value="1"/>
</dbReference>
<feature type="transmembrane region" description="Helical" evidence="16">
    <location>
        <begin position="214"/>
        <end position="232"/>
    </location>
</feature>
<evidence type="ECO:0000256" key="7">
    <source>
        <dbReference type="ARBA" id="ARBA00022519"/>
    </source>
</evidence>
<evidence type="ECO:0000256" key="8">
    <source>
        <dbReference type="ARBA" id="ARBA00022692"/>
    </source>
</evidence>
<keyword evidence="6 15" id="KW-1003">Cell membrane</keyword>
<dbReference type="InterPro" id="IPR012136">
    <property type="entry name" value="NADH_DH_b"/>
</dbReference>
<dbReference type="InterPro" id="IPR034300">
    <property type="entry name" value="PNTB-like"/>
</dbReference>
<dbReference type="Pfam" id="PF02233">
    <property type="entry name" value="PNTB"/>
    <property type="match status" value="1"/>
</dbReference>
<feature type="transmembrane region" description="Helical" evidence="16">
    <location>
        <begin position="127"/>
        <end position="148"/>
    </location>
</feature>
<keyword evidence="9 15" id="KW-0521">NADP</keyword>
<evidence type="ECO:0000256" key="5">
    <source>
        <dbReference type="ARBA" id="ARBA00014581"/>
    </source>
</evidence>
<sequence length="466" mass="48427">MTLVSLAQATYVLAAVLFVLSLAGLSKQETARRGNVLGMVGMVLALAATIALALRASQRPVLATALLIALVLSVGAVVGTWQARRVEMTQMPELIAILHSFVGLAAVLVGFNSYLTEPADAVHLVEVFLGVLIGAVTFTGSVVAFLKLSARIRSAPLSLPGRNLLNLAAVVVSAGLLAWFLAAPSLWPLALMTVVALALGWHLVASIGGGDMPVVVSMLNSYSGWAAAAAGFMLSNDLLIVTGALVGASGAILSYLMCRAMNRSFVSVILGGFGADEGTVVGPGADGPVGEHRETSADEVAALLADARSVVITPGYGMAVAKAQYPVADLVEKLRARGVEVRFGVHPVAGRLPGHMNVLLAEAKVPYDIVLEMDEVNDDLAGTDVVLVIGANDTVNPAALEDPASPIAGMPVLEVWKAAHVVVFKRSMATGYAGVQNPLFFRENTAMLFGDAKEQTERIVAALHQV</sequence>
<evidence type="ECO:0000256" key="14">
    <source>
        <dbReference type="ARBA" id="ARBA00048202"/>
    </source>
</evidence>
<evidence type="ECO:0000256" key="6">
    <source>
        <dbReference type="ARBA" id="ARBA00022475"/>
    </source>
</evidence>
<comment type="catalytic activity">
    <reaction evidence="14 15">
        <text>NAD(+) + NADPH + H(+)(in) = NADH + NADP(+) + H(+)(out)</text>
        <dbReference type="Rhea" id="RHEA:47992"/>
        <dbReference type="ChEBI" id="CHEBI:15378"/>
        <dbReference type="ChEBI" id="CHEBI:57540"/>
        <dbReference type="ChEBI" id="CHEBI:57783"/>
        <dbReference type="ChEBI" id="CHEBI:57945"/>
        <dbReference type="ChEBI" id="CHEBI:58349"/>
        <dbReference type="EC" id="7.1.1.1"/>
    </reaction>
</comment>
<dbReference type="PANTHER" id="PTHR44758">
    <property type="entry name" value="NAD(P) TRANSHYDROGENASE SUBUNIT BETA"/>
    <property type="match status" value="1"/>
</dbReference>
<feature type="transmembrane region" description="Helical" evidence="16">
    <location>
        <begin position="164"/>
        <end position="181"/>
    </location>
</feature>
<evidence type="ECO:0000256" key="16">
    <source>
        <dbReference type="SAM" id="Phobius"/>
    </source>
</evidence>
<accession>A0ABS5TUQ3</accession>
<dbReference type="EMBL" id="JAHBOH010000001">
    <property type="protein sequence ID" value="MBT0992879.1"/>
    <property type="molecule type" value="Genomic_DNA"/>
</dbReference>
<comment type="caution">
    <text evidence="18">The sequence shown here is derived from an EMBL/GenBank/DDBJ whole genome shotgun (WGS) entry which is preliminary data.</text>
</comment>
<feature type="transmembrane region" description="Helical" evidence="16">
    <location>
        <begin position="238"/>
        <end position="258"/>
    </location>
</feature>
<dbReference type="EC" id="7.1.1.1" evidence="4 15"/>
<keyword evidence="7 15" id="KW-0997">Cell inner membrane</keyword>
<dbReference type="RefSeq" id="WP_214345873.1">
    <property type="nucleotide sequence ID" value="NZ_JAHBOH010000001.1"/>
</dbReference>
<dbReference type="Gene3D" id="3.40.50.1220">
    <property type="entry name" value="TPP-binding domain"/>
    <property type="match status" value="1"/>
</dbReference>
<evidence type="ECO:0000256" key="12">
    <source>
        <dbReference type="ARBA" id="ARBA00023027"/>
    </source>
</evidence>
<evidence type="ECO:0000259" key="17">
    <source>
        <dbReference type="Pfam" id="PF02233"/>
    </source>
</evidence>
<comment type="subcellular location">
    <subcellularLocation>
        <location evidence="2">Cell inner membrane</location>
        <topology evidence="2">Multi-pass membrane protein</topology>
    </subcellularLocation>
</comment>
<evidence type="ECO:0000256" key="15">
    <source>
        <dbReference type="PIRNR" id="PIRNR000204"/>
    </source>
</evidence>
<evidence type="ECO:0000256" key="2">
    <source>
        <dbReference type="ARBA" id="ARBA00004429"/>
    </source>
</evidence>
<keyword evidence="10 15" id="KW-1278">Translocase</keyword>
<evidence type="ECO:0000256" key="3">
    <source>
        <dbReference type="ARBA" id="ARBA00007919"/>
    </source>
</evidence>
<feature type="domain" description="NADP transhydrogenase beta-like" evidence="17">
    <location>
        <begin position="8"/>
        <end position="461"/>
    </location>
</feature>
<dbReference type="Proteomes" id="UP000722125">
    <property type="component" value="Unassembled WGS sequence"/>
</dbReference>
<evidence type="ECO:0000256" key="10">
    <source>
        <dbReference type="ARBA" id="ARBA00022967"/>
    </source>
</evidence>
<keyword evidence="8 16" id="KW-0812">Transmembrane</keyword>
<feature type="transmembrane region" description="Helical" evidence="16">
    <location>
        <begin position="187"/>
        <end position="207"/>
    </location>
</feature>
<dbReference type="PANTHER" id="PTHR44758:SF1">
    <property type="entry name" value="NAD(P) TRANSHYDROGENASE SUBUNIT BETA"/>
    <property type="match status" value="1"/>
</dbReference>
<comment type="similarity">
    <text evidence="3 15">Belongs to the PNT beta subunit family.</text>
</comment>
<feature type="transmembrane region" description="Helical" evidence="16">
    <location>
        <begin position="6"/>
        <end position="25"/>
    </location>
</feature>